<dbReference type="Pfam" id="PF08740">
    <property type="entry name" value="BCS1_N"/>
    <property type="match status" value="1"/>
</dbReference>
<dbReference type="Proteomes" id="UP000887574">
    <property type="component" value="Unplaced"/>
</dbReference>
<dbReference type="WBParaSite" id="jg18544">
    <property type="protein sequence ID" value="jg18544"/>
    <property type="gene ID" value="jg18544"/>
</dbReference>
<protein>
    <submittedName>
        <fullName evidence="3">BCS1 N-terminal domain-containing protein</fullName>
    </submittedName>
</protein>
<feature type="domain" description="BCS1 N-terminal" evidence="1">
    <location>
        <begin position="38"/>
        <end position="117"/>
    </location>
</feature>
<evidence type="ECO:0000313" key="3">
    <source>
        <dbReference type="WBParaSite" id="jg18544"/>
    </source>
</evidence>
<keyword evidence="2" id="KW-1185">Reference proteome</keyword>
<proteinExistence type="predicted"/>
<sequence>MRNAEAFNFDQTLTVLFFSAPHIILMEEPSIGGIGLLAVGLSAVKKFRVVLSTAFRRRFLSTLELDNEDCAYSWVLDFINKHSTHRTNKLTVNTRLWQAESGRASTSFYFLPEEGSTTSGTTIML</sequence>
<evidence type="ECO:0000313" key="2">
    <source>
        <dbReference type="Proteomes" id="UP000887574"/>
    </source>
</evidence>
<dbReference type="AlphaFoldDB" id="A0A915DCW4"/>
<organism evidence="2 3">
    <name type="scientific">Ditylenchus dipsaci</name>
    <dbReference type="NCBI Taxonomy" id="166011"/>
    <lineage>
        <taxon>Eukaryota</taxon>
        <taxon>Metazoa</taxon>
        <taxon>Ecdysozoa</taxon>
        <taxon>Nematoda</taxon>
        <taxon>Chromadorea</taxon>
        <taxon>Rhabditida</taxon>
        <taxon>Tylenchina</taxon>
        <taxon>Tylenchomorpha</taxon>
        <taxon>Sphaerularioidea</taxon>
        <taxon>Anguinidae</taxon>
        <taxon>Anguininae</taxon>
        <taxon>Ditylenchus</taxon>
    </lineage>
</organism>
<dbReference type="InterPro" id="IPR014851">
    <property type="entry name" value="BCS1_N"/>
</dbReference>
<name>A0A915DCW4_9BILA</name>
<reference evidence="3" key="1">
    <citation type="submission" date="2022-11" db="UniProtKB">
        <authorList>
            <consortium name="WormBaseParasite"/>
        </authorList>
    </citation>
    <scope>IDENTIFICATION</scope>
</reference>
<accession>A0A915DCW4</accession>
<evidence type="ECO:0000259" key="1">
    <source>
        <dbReference type="Pfam" id="PF08740"/>
    </source>
</evidence>